<evidence type="ECO:0000313" key="2">
    <source>
        <dbReference type="EMBL" id="UNP30779.1"/>
    </source>
</evidence>
<protein>
    <recommendedName>
        <fullName evidence="4">Secreted protein</fullName>
    </recommendedName>
</protein>
<name>A0ABY3XGK9_9GAMM</name>
<keyword evidence="3" id="KW-1185">Reference proteome</keyword>
<dbReference type="Proteomes" id="UP000829194">
    <property type="component" value="Chromosome"/>
</dbReference>
<dbReference type="RefSeq" id="WP_057941971.1">
    <property type="nucleotide sequence ID" value="NZ_CP011131.1"/>
</dbReference>
<evidence type="ECO:0008006" key="4">
    <source>
        <dbReference type="Google" id="ProtNLM"/>
    </source>
</evidence>
<gene>
    <name evidence="2" type="ORF">MOV92_05865</name>
</gene>
<evidence type="ECO:0000256" key="1">
    <source>
        <dbReference type="SAM" id="SignalP"/>
    </source>
</evidence>
<sequence>MKTLFATLALCAALVASTATSAHDNDAACLDPGAQVIDAGSFSFTPTQLTQFEALHSGSGGMCTPTSCGIVDDHWAIATLMIANYCQDKSPGSTPQVISPSVYNDVQYHHSGYSFSGRGAQNLVGRCVYCKLPSDTPIKPSAVAGGH</sequence>
<feature type="signal peptide" evidence="1">
    <location>
        <begin position="1"/>
        <end position="21"/>
    </location>
</feature>
<proteinExistence type="predicted"/>
<reference evidence="2 3" key="1">
    <citation type="submission" date="2022-03" db="EMBL/GenBank/DDBJ databases">
        <title>Complete genome sequence of Lysobacter capsici VKM B-2533 and Lysobacter gummosus 10.1.1, promising sources of lytic agents.</title>
        <authorList>
            <person name="Tarlachkov S.V."/>
            <person name="Kudryakova I.V."/>
            <person name="Afoshin A.S."/>
            <person name="Leontyevskaya E.A."/>
            <person name="Leontyevskaya N.V."/>
        </authorList>
    </citation>
    <scope>NUCLEOTIDE SEQUENCE [LARGE SCALE GENOMIC DNA]</scope>
    <source>
        <strain evidence="2 3">10.1.1</strain>
    </source>
</reference>
<organism evidence="2 3">
    <name type="scientific">Lysobacter gummosus</name>
    <dbReference type="NCBI Taxonomy" id="262324"/>
    <lineage>
        <taxon>Bacteria</taxon>
        <taxon>Pseudomonadati</taxon>
        <taxon>Pseudomonadota</taxon>
        <taxon>Gammaproteobacteria</taxon>
        <taxon>Lysobacterales</taxon>
        <taxon>Lysobacteraceae</taxon>
        <taxon>Lysobacter</taxon>
    </lineage>
</organism>
<evidence type="ECO:0000313" key="3">
    <source>
        <dbReference type="Proteomes" id="UP000829194"/>
    </source>
</evidence>
<keyword evidence="1" id="KW-0732">Signal</keyword>
<dbReference type="EMBL" id="CP093547">
    <property type="protein sequence ID" value="UNP30779.1"/>
    <property type="molecule type" value="Genomic_DNA"/>
</dbReference>
<feature type="chain" id="PRO_5047075624" description="Secreted protein" evidence="1">
    <location>
        <begin position="22"/>
        <end position="147"/>
    </location>
</feature>
<accession>A0ABY3XGK9</accession>